<gene>
    <name evidence="17" type="ORF">SR1949_16150</name>
</gene>
<evidence type="ECO:0000256" key="9">
    <source>
        <dbReference type="ARBA" id="ARBA00022960"/>
    </source>
</evidence>
<dbReference type="EMBL" id="BJCE01000040">
    <property type="protein sequence ID" value="GCL36511.1"/>
    <property type="molecule type" value="Genomic_DNA"/>
</dbReference>
<feature type="domain" description="Penicillin-binding protein dimerisation" evidence="16">
    <location>
        <begin position="66"/>
        <end position="237"/>
    </location>
</feature>
<keyword evidence="11 14" id="KW-1133">Transmembrane helix</keyword>
<evidence type="ECO:0000256" key="2">
    <source>
        <dbReference type="ARBA" id="ARBA00004236"/>
    </source>
</evidence>
<proteinExistence type="inferred from homology"/>
<dbReference type="InterPro" id="IPR001460">
    <property type="entry name" value="PCN-bd_Tpept"/>
</dbReference>
<keyword evidence="4" id="KW-1003">Cell membrane</keyword>
<dbReference type="GO" id="GO:0071972">
    <property type="term" value="F:peptidoglycan L,D-transpeptidase activity"/>
    <property type="evidence" value="ECO:0007669"/>
    <property type="project" value="TreeGrafter"/>
</dbReference>
<dbReference type="NCBIfam" id="TIGR03423">
    <property type="entry name" value="pbp2_mrdA"/>
    <property type="match status" value="1"/>
</dbReference>
<keyword evidence="5" id="KW-0997">Cell inner membrane</keyword>
<keyword evidence="7 14" id="KW-0812">Transmembrane</keyword>
<dbReference type="RefSeq" id="WP_137667020.1">
    <property type="nucleotide sequence ID" value="NZ_BJCE01000040.1"/>
</dbReference>
<evidence type="ECO:0000256" key="4">
    <source>
        <dbReference type="ARBA" id="ARBA00022475"/>
    </source>
</evidence>
<evidence type="ECO:0000256" key="10">
    <source>
        <dbReference type="ARBA" id="ARBA00022984"/>
    </source>
</evidence>
<dbReference type="SUPFAM" id="SSF56601">
    <property type="entry name" value="beta-lactamase/transpeptidase-like"/>
    <property type="match status" value="1"/>
</dbReference>
<evidence type="ECO:0000256" key="6">
    <source>
        <dbReference type="ARBA" id="ARBA00022670"/>
    </source>
</evidence>
<evidence type="ECO:0000256" key="14">
    <source>
        <dbReference type="SAM" id="Phobius"/>
    </source>
</evidence>
<dbReference type="Gene3D" id="3.90.1310.10">
    <property type="entry name" value="Penicillin-binding protein 2a (Domain 2)"/>
    <property type="match status" value="1"/>
</dbReference>
<dbReference type="GO" id="GO:0008360">
    <property type="term" value="P:regulation of cell shape"/>
    <property type="evidence" value="ECO:0007669"/>
    <property type="project" value="UniProtKB-KW"/>
</dbReference>
<dbReference type="Gene3D" id="3.30.1390.30">
    <property type="entry name" value="Penicillin-binding protein 2a, domain 3"/>
    <property type="match status" value="1"/>
</dbReference>
<evidence type="ECO:0000313" key="18">
    <source>
        <dbReference type="Proteomes" id="UP000300142"/>
    </source>
</evidence>
<protein>
    <submittedName>
        <fullName evidence="17">Penicillin-binding protein 2</fullName>
    </submittedName>
</protein>
<dbReference type="Gene3D" id="3.40.710.10">
    <property type="entry name" value="DD-peptidase/beta-lactamase superfamily"/>
    <property type="match status" value="1"/>
</dbReference>
<evidence type="ECO:0000256" key="8">
    <source>
        <dbReference type="ARBA" id="ARBA00022801"/>
    </source>
</evidence>
<feature type="domain" description="Penicillin-binding protein transpeptidase" evidence="15">
    <location>
        <begin position="270"/>
        <end position="587"/>
    </location>
</feature>
<accession>A0A479ZZE4</accession>
<keyword evidence="8" id="KW-0378">Hydrolase</keyword>
<dbReference type="GO" id="GO:0009002">
    <property type="term" value="F:serine-type D-Ala-D-Ala carboxypeptidase activity"/>
    <property type="evidence" value="ECO:0007669"/>
    <property type="project" value="InterPro"/>
</dbReference>
<evidence type="ECO:0000256" key="12">
    <source>
        <dbReference type="ARBA" id="ARBA00023136"/>
    </source>
</evidence>
<evidence type="ECO:0000256" key="11">
    <source>
        <dbReference type="ARBA" id="ARBA00022989"/>
    </source>
</evidence>
<dbReference type="InterPro" id="IPR050515">
    <property type="entry name" value="Beta-lactam/transpept"/>
</dbReference>
<dbReference type="PANTHER" id="PTHR30627:SF2">
    <property type="entry name" value="PEPTIDOGLYCAN D,D-TRANSPEPTIDASE MRDA"/>
    <property type="match status" value="1"/>
</dbReference>
<reference evidence="18" key="1">
    <citation type="submission" date="2019-02" db="EMBL/GenBank/DDBJ databases">
        <title>Draft genome sequence of Sphaerospermopsis reniformis NIES-1949.</title>
        <authorList>
            <person name="Yamaguchi H."/>
            <person name="Suzuki S."/>
            <person name="Kawachi M."/>
        </authorList>
    </citation>
    <scope>NUCLEOTIDE SEQUENCE [LARGE SCALE GENOMIC DNA]</scope>
    <source>
        <strain evidence="18">NIES-1949</strain>
    </source>
</reference>
<dbReference type="Pfam" id="PF00905">
    <property type="entry name" value="Transpeptidase"/>
    <property type="match status" value="1"/>
</dbReference>
<dbReference type="Pfam" id="PF03717">
    <property type="entry name" value="PBP_dimer"/>
    <property type="match status" value="1"/>
</dbReference>
<evidence type="ECO:0000256" key="7">
    <source>
        <dbReference type="ARBA" id="ARBA00022692"/>
    </source>
</evidence>
<dbReference type="SUPFAM" id="SSF56519">
    <property type="entry name" value="Penicillin binding protein dimerisation domain"/>
    <property type="match status" value="1"/>
</dbReference>
<organism evidence="17 18">
    <name type="scientific">Sphaerospermopsis reniformis</name>
    <dbReference type="NCBI Taxonomy" id="531300"/>
    <lineage>
        <taxon>Bacteria</taxon>
        <taxon>Bacillati</taxon>
        <taxon>Cyanobacteriota</taxon>
        <taxon>Cyanophyceae</taxon>
        <taxon>Nostocales</taxon>
        <taxon>Aphanizomenonaceae</taxon>
        <taxon>Sphaerospermopsis</taxon>
    </lineage>
</organism>
<evidence type="ECO:0000256" key="13">
    <source>
        <dbReference type="ARBA" id="ARBA00023316"/>
    </source>
</evidence>
<dbReference type="GO" id="GO:0005886">
    <property type="term" value="C:plasma membrane"/>
    <property type="evidence" value="ECO:0007669"/>
    <property type="project" value="UniProtKB-SubCell"/>
</dbReference>
<dbReference type="InterPro" id="IPR036138">
    <property type="entry name" value="PBP_dimer_sf"/>
</dbReference>
<keyword evidence="10" id="KW-0573">Peptidoglycan synthesis</keyword>
<keyword evidence="6" id="KW-0645">Protease</keyword>
<dbReference type="GO" id="GO:0071555">
    <property type="term" value="P:cell wall organization"/>
    <property type="evidence" value="ECO:0007669"/>
    <property type="project" value="UniProtKB-KW"/>
</dbReference>
<sequence>MAILPPLLSYQKNTRTVGRGSQSLFLILFILLMISGIGARLAYLQIIEGPKLRQRAESNRIRMIPKQPERGNIFDRNGKLLATTRYPHSVHLWPMAHTKPSWSIVGPRLSQILDIPQEEMEQKLEKAGANSSSLIRIARDLNEAQVTALKEYENELPNVEINTEAVRYYPDGRQLAHILGYTRELTAEQLKKRKSEGYRLGDVIGQMGVEKAHEKTLRGEWGGQQVEVDGAGRPLRVLGEKQAKAGNDLHLSIDLNIQKAAEKALGRRNGAIVALNPNNGEVLAMVSHPTFDPNIFSKQKLSQKDWESVQGEGYPLVNRALSAFPPASTFKIVTNTAAIESGKFSPNVILPTYPYLVIGGTRFGEWNHAGFGPLGFVGAMQWSSDTFFYQIGKGIGGPTLIEWTRKYGFGEKTGFDFVTEESRGLVPDDNWKRKAWKMPWTIGDTINMTIGQGALLSTPLQVAVMFAVPANGGYRVQPHLLKDDGDAKKWRSSLNMKPVTIKVLREGLRKVVSEGTGKVLNQPNIPPVAGKSGTAEAWNRRGIKQNHAWFGAYAPADQPEILVVAFGEHSGGGGGSVAAPMILEIMEDYFARKYPGKYKKGDR</sequence>
<comment type="similarity">
    <text evidence="3">Belongs to the transpeptidase family.</text>
</comment>
<dbReference type="GO" id="GO:0009252">
    <property type="term" value="P:peptidoglycan biosynthetic process"/>
    <property type="evidence" value="ECO:0007669"/>
    <property type="project" value="UniProtKB-KW"/>
</dbReference>
<feature type="transmembrane region" description="Helical" evidence="14">
    <location>
        <begin position="24"/>
        <end position="43"/>
    </location>
</feature>
<keyword evidence="12 14" id="KW-0472">Membrane</keyword>
<evidence type="ECO:0000259" key="16">
    <source>
        <dbReference type="Pfam" id="PF03717"/>
    </source>
</evidence>
<dbReference type="InterPro" id="IPR012338">
    <property type="entry name" value="Beta-lactam/transpept-like"/>
</dbReference>
<evidence type="ECO:0000256" key="3">
    <source>
        <dbReference type="ARBA" id="ARBA00007171"/>
    </source>
</evidence>
<dbReference type="Proteomes" id="UP000300142">
    <property type="component" value="Unassembled WGS sequence"/>
</dbReference>
<dbReference type="GO" id="GO:0006508">
    <property type="term" value="P:proteolysis"/>
    <property type="evidence" value="ECO:0007669"/>
    <property type="project" value="UniProtKB-KW"/>
</dbReference>
<dbReference type="InterPro" id="IPR017790">
    <property type="entry name" value="Penicillin-binding_protein_2"/>
</dbReference>
<evidence type="ECO:0000256" key="5">
    <source>
        <dbReference type="ARBA" id="ARBA00022519"/>
    </source>
</evidence>
<keyword evidence="9" id="KW-0133">Cell shape</keyword>
<comment type="subcellular location">
    <subcellularLocation>
        <location evidence="2">Cell membrane</location>
    </subcellularLocation>
    <subcellularLocation>
        <location evidence="1">Membrane</location>
        <topology evidence="1">Single-pass membrane protein</topology>
    </subcellularLocation>
</comment>
<evidence type="ECO:0000259" key="15">
    <source>
        <dbReference type="Pfam" id="PF00905"/>
    </source>
</evidence>
<name>A0A479ZZE4_9CYAN</name>
<dbReference type="GO" id="GO:0008658">
    <property type="term" value="F:penicillin binding"/>
    <property type="evidence" value="ECO:0007669"/>
    <property type="project" value="InterPro"/>
</dbReference>
<evidence type="ECO:0000313" key="17">
    <source>
        <dbReference type="EMBL" id="GCL36511.1"/>
    </source>
</evidence>
<comment type="caution">
    <text evidence="17">The sequence shown here is derived from an EMBL/GenBank/DDBJ whole genome shotgun (WGS) entry which is preliminary data.</text>
</comment>
<dbReference type="InterPro" id="IPR005311">
    <property type="entry name" value="PBP_dimer"/>
</dbReference>
<keyword evidence="18" id="KW-1185">Reference proteome</keyword>
<evidence type="ECO:0000256" key="1">
    <source>
        <dbReference type="ARBA" id="ARBA00004167"/>
    </source>
</evidence>
<dbReference type="PANTHER" id="PTHR30627">
    <property type="entry name" value="PEPTIDOGLYCAN D,D-TRANSPEPTIDASE"/>
    <property type="match status" value="1"/>
</dbReference>
<keyword evidence="13" id="KW-0961">Cell wall biogenesis/degradation</keyword>
<dbReference type="AlphaFoldDB" id="A0A479ZZE4"/>